<evidence type="ECO:0000256" key="1">
    <source>
        <dbReference type="ARBA" id="ARBA00023136"/>
    </source>
</evidence>
<protein>
    <recommendedName>
        <fullName evidence="6">Calcineurin-like phosphoesterase domain-containing protein</fullName>
    </recommendedName>
</protein>
<keyword evidence="3" id="KW-0812">Transmembrane</keyword>
<dbReference type="GeneID" id="98129293"/>
<dbReference type="RefSeq" id="XP_070869448.1">
    <property type="nucleotide sequence ID" value="XM_071014649.1"/>
</dbReference>
<dbReference type="InterPro" id="IPR029052">
    <property type="entry name" value="Metallo-depent_PP-like"/>
</dbReference>
<dbReference type="Gene3D" id="3.60.21.10">
    <property type="match status" value="1"/>
</dbReference>
<keyword evidence="3" id="KW-1133">Transmembrane helix</keyword>
<evidence type="ECO:0008006" key="6">
    <source>
        <dbReference type="Google" id="ProtNLM"/>
    </source>
</evidence>
<accession>A0ABR4DL19</accession>
<sequence length="610" mass="67581">MTCPSPTALLGRGLRCLLPVAFALTLYVYLYPLFRSCAFPLPSSADPSVADTHRAAFLETARLHLRSAADASAVPNLTSTLFPAPGRPLAPFRLLALGDPQLEGSSSIPIERLGVFPHAKSIYRHATFQTAHRTLRERVRAMLHDLVDVLLLDMFDLAESWRKRIDLLGNDYYLAHVYRTMRWWARPTHVTVLGDLLGSQWINKAEFERRSGRFWGRVFKGAERLPDGLMAAPADEYDLAGFLGDDGVIRERLQGADDDYVAATSAAAWERRLINVAGNHDIGYAGDLTLERAARFERAFGKLNYELRFELPVNASLADQGSDDRIPPEVRVIVLNDMNLDTPAITQSLQDETYSFVNSVIRTSSSVDLRGHFTVVLTHIPLYKPVGVCVDDPFFSFHEHDGSLREQNQLSEAASRGFLEGILGMSGNQKAPGRGRGRRGIILNGHDHEGCDTWHYINQTATAAADAAASSSSSEEEGEAPKTKTKKGPQWEVRRYRQAKSANLPGQDGVPGVREVTVRSMMGMYGGNAGLLSLWFDEDAWEWRYEYASCSLGTQHWWWAAHILDLIVVVGGVALAVMKASGLGRMERKKNEKMAAVKKEEVVGCAGKVR</sequence>
<proteinExistence type="predicted"/>
<keyword evidence="5" id="KW-1185">Reference proteome</keyword>
<evidence type="ECO:0000313" key="5">
    <source>
        <dbReference type="Proteomes" id="UP001600064"/>
    </source>
</evidence>
<reference evidence="4 5" key="1">
    <citation type="journal article" date="2024" name="Commun. Biol.">
        <title>Comparative genomic analysis of thermophilic fungi reveals convergent evolutionary adaptations and gene losses.</title>
        <authorList>
            <person name="Steindorff A.S."/>
            <person name="Aguilar-Pontes M.V."/>
            <person name="Robinson A.J."/>
            <person name="Andreopoulos B."/>
            <person name="LaButti K."/>
            <person name="Kuo A."/>
            <person name="Mondo S."/>
            <person name="Riley R."/>
            <person name="Otillar R."/>
            <person name="Haridas S."/>
            <person name="Lipzen A."/>
            <person name="Grimwood J."/>
            <person name="Schmutz J."/>
            <person name="Clum A."/>
            <person name="Reid I.D."/>
            <person name="Moisan M.C."/>
            <person name="Butler G."/>
            <person name="Nguyen T.T.M."/>
            <person name="Dewar K."/>
            <person name="Conant G."/>
            <person name="Drula E."/>
            <person name="Henrissat B."/>
            <person name="Hansel C."/>
            <person name="Singer S."/>
            <person name="Hutchinson M.I."/>
            <person name="de Vries R.P."/>
            <person name="Natvig D.O."/>
            <person name="Powell A.J."/>
            <person name="Tsang A."/>
            <person name="Grigoriev I.V."/>
        </authorList>
    </citation>
    <scope>NUCLEOTIDE SEQUENCE [LARGE SCALE GENOMIC DNA]</scope>
    <source>
        <strain evidence="4 5">ATCC 22073</strain>
    </source>
</reference>
<keyword evidence="1 3" id="KW-0472">Membrane</keyword>
<feature type="transmembrane region" description="Helical" evidence="3">
    <location>
        <begin position="557"/>
        <end position="578"/>
    </location>
</feature>
<gene>
    <name evidence="4" type="ORF">VTJ83DRAFT_95</name>
</gene>
<dbReference type="Proteomes" id="UP001600064">
    <property type="component" value="Unassembled WGS sequence"/>
</dbReference>
<evidence type="ECO:0000256" key="3">
    <source>
        <dbReference type="SAM" id="Phobius"/>
    </source>
</evidence>
<dbReference type="SUPFAM" id="SSF56300">
    <property type="entry name" value="Metallo-dependent phosphatases"/>
    <property type="match status" value="1"/>
</dbReference>
<feature type="region of interest" description="Disordered" evidence="2">
    <location>
        <begin position="465"/>
        <end position="493"/>
    </location>
</feature>
<dbReference type="EMBL" id="JAZGUE010000001">
    <property type="protein sequence ID" value="KAL2270724.1"/>
    <property type="molecule type" value="Genomic_DNA"/>
</dbReference>
<evidence type="ECO:0000256" key="2">
    <source>
        <dbReference type="SAM" id="MobiDB-lite"/>
    </source>
</evidence>
<dbReference type="InterPro" id="IPR033308">
    <property type="entry name" value="PGAP5/Cdc1/Ted1"/>
</dbReference>
<dbReference type="PANTHER" id="PTHR13315:SF1">
    <property type="entry name" value="PROTEIN TED1"/>
    <property type="match status" value="1"/>
</dbReference>
<feature type="transmembrane region" description="Helical" evidence="3">
    <location>
        <begin position="16"/>
        <end position="34"/>
    </location>
</feature>
<name>A0ABR4DL19_9PEZI</name>
<evidence type="ECO:0000313" key="4">
    <source>
        <dbReference type="EMBL" id="KAL2270724.1"/>
    </source>
</evidence>
<dbReference type="PANTHER" id="PTHR13315">
    <property type="entry name" value="METALLO PHOSPHOESTERASE RELATED"/>
    <property type="match status" value="1"/>
</dbReference>
<comment type="caution">
    <text evidence="4">The sequence shown here is derived from an EMBL/GenBank/DDBJ whole genome shotgun (WGS) entry which is preliminary data.</text>
</comment>
<organism evidence="4 5">
    <name type="scientific">Remersonia thermophila</name>
    <dbReference type="NCBI Taxonomy" id="72144"/>
    <lineage>
        <taxon>Eukaryota</taxon>
        <taxon>Fungi</taxon>
        <taxon>Dikarya</taxon>
        <taxon>Ascomycota</taxon>
        <taxon>Pezizomycotina</taxon>
        <taxon>Sordariomycetes</taxon>
        <taxon>Sordariomycetidae</taxon>
        <taxon>Sordariales</taxon>
        <taxon>Sordariales incertae sedis</taxon>
        <taxon>Remersonia</taxon>
    </lineage>
</organism>